<reference evidence="9" key="1">
    <citation type="submission" date="2013-11" db="EMBL/GenBank/DDBJ databases">
        <title>The Genome Sequence of Phytophthora parasitica CHvinca01.</title>
        <authorList>
            <consortium name="The Broad Institute Genomics Platform"/>
            <person name="Russ C."/>
            <person name="Tyler B."/>
            <person name="Panabieres F."/>
            <person name="Shan W."/>
            <person name="Tripathy S."/>
            <person name="Grunwald N."/>
            <person name="Machado M."/>
            <person name="Johnson C.S."/>
            <person name="Arredondo F."/>
            <person name="Hong C."/>
            <person name="Coffey M."/>
            <person name="Young S.K."/>
            <person name="Zeng Q."/>
            <person name="Gargeya S."/>
            <person name="Fitzgerald M."/>
            <person name="Abouelleil A."/>
            <person name="Alvarado L."/>
            <person name="Chapman S.B."/>
            <person name="Gainer-Dewar J."/>
            <person name="Goldberg J."/>
            <person name="Griggs A."/>
            <person name="Gujja S."/>
            <person name="Hansen M."/>
            <person name="Howarth C."/>
            <person name="Imamovic A."/>
            <person name="Ireland A."/>
            <person name="Larimer J."/>
            <person name="McCowan C."/>
            <person name="Murphy C."/>
            <person name="Pearson M."/>
            <person name="Poon T.W."/>
            <person name="Priest M."/>
            <person name="Roberts A."/>
            <person name="Saif S."/>
            <person name="Shea T."/>
            <person name="Sykes S."/>
            <person name="Wortman J."/>
            <person name="Nusbaum C."/>
            <person name="Birren B."/>
        </authorList>
    </citation>
    <scope>NUCLEOTIDE SEQUENCE [LARGE SCALE GENOMIC DNA]</scope>
    <source>
        <strain evidence="9">CHvinca01</strain>
    </source>
</reference>
<evidence type="ECO:0000256" key="1">
    <source>
        <dbReference type="ARBA" id="ARBA00001968"/>
    </source>
</evidence>
<dbReference type="PANTHER" id="PTHR22930">
    <property type="match status" value="1"/>
</dbReference>
<evidence type="ECO:0000256" key="7">
    <source>
        <dbReference type="ARBA" id="ARBA00023242"/>
    </source>
</evidence>
<gene>
    <name evidence="9" type="ORF">L917_10230</name>
</gene>
<dbReference type="Proteomes" id="UP000054423">
    <property type="component" value="Unassembled WGS sequence"/>
</dbReference>
<keyword evidence="7" id="KW-0539">Nucleus</keyword>
<dbReference type="GO" id="GO:0046872">
    <property type="term" value="F:metal ion binding"/>
    <property type="evidence" value="ECO:0007669"/>
    <property type="project" value="UniProtKB-KW"/>
</dbReference>
<dbReference type="VEuPathDB" id="FungiDB:PPTG_20090"/>
<dbReference type="GO" id="GO:0004518">
    <property type="term" value="F:nuclease activity"/>
    <property type="evidence" value="ECO:0007669"/>
    <property type="project" value="UniProtKB-KW"/>
</dbReference>
<evidence type="ECO:0000259" key="8">
    <source>
        <dbReference type="Pfam" id="PF13359"/>
    </source>
</evidence>
<evidence type="ECO:0000256" key="6">
    <source>
        <dbReference type="ARBA" id="ARBA00022801"/>
    </source>
</evidence>
<dbReference type="InterPro" id="IPR045249">
    <property type="entry name" value="HARBI1-like"/>
</dbReference>
<keyword evidence="6" id="KW-0378">Hydrolase</keyword>
<evidence type="ECO:0000313" key="9">
    <source>
        <dbReference type="EMBL" id="ETL91203.1"/>
    </source>
</evidence>
<dbReference type="EMBL" id="KI680142">
    <property type="protein sequence ID" value="ETL91203.1"/>
    <property type="molecule type" value="Genomic_DNA"/>
</dbReference>
<proteinExistence type="inferred from homology"/>
<feature type="domain" description="DDE Tnp4" evidence="8">
    <location>
        <begin position="169"/>
        <end position="298"/>
    </location>
</feature>
<comment type="cofactor">
    <cofactor evidence="1">
        <name>a divalent metal cation</name>
        <dbReference type="ChEBI" id="CHEBI:60240"/>
    </cofactor>
</comment>
<keyword evidence="4" id="KW-0540">Nuclease</keyword>
<dbReference type="GO" id="GO:0005634">
    <property type="term" value="C:nucleus"/>
    <property type="evidence" value="ECO:0007669"/>
    <property type="project" value="UniProtKB-SubCell"/>
</dbReference>
<sequence>MAQLFGTEDLPSSAQDLASLLVLVESRRYLEGHDRLPKSTEFRESGTQSLTAKEFRQITRVSHSSFFRIISEIETNRVFHNNSGCGHAPVSLELAVALNRLGNYRNGVRSVNTKALGGRPRDLRSLYDSGSSCFERSRRQVCDVARCRRATINIARMAQSGFRGCVGFIDGTTIPLSQKPAVDGECYFDQRHHYSVNAQVVCDDHRRIIAFFSGWPGSCSDSTVYREMAIANASRKPSFFSQGEFLIADSAYPADVVSNTLVPAYKSNMKGVDIEDFNTCVAHARVVNEHTIGVLKRRQSQGFISTGDTE</sequence>
<name>W2L190_PHYNI</name>
<keyword evidence="5" id="KW-0479">Metal-binding</keyword>
<comment type="subcellular location">
    <subcellularLocation>
        <location evidence="2">Nucleus</location>
    </subcellularLocation>
</comment>
<organism evidence="9">
    <name type="scientific">Phytophthora nicotianae</name>
    <name type="common">Potato buckeye rot agent</name>
    <name type="synonym">Phytophthora parasitica</name>
    <dbReference type="NCBI Taxonomy" id="4792"/>
    <lineage>
        <taxon>Eukaryota</taxon>
        <taxon>Sar</taxon>
        <taxon>Stramenopiles</taxon>
        <taxon>Oomycota</taxon>
        <taxon>Peronosporomycetes</taxon>
        <taxon>Peronosporales</taxon>
        <taxon>Peronosporaceae</taxon>
        <taxon>Phytophthora</taxon>
    </lineage>
</organism>
<protein>
    <recommendedName>
        <fullName evidence="8">DDE Tnp4 domain-containing protein</fullName>
    </recommendedName>
</protein>
<accession>W2L190</accession>
<dbReference type="VEuPathDB" id="FungiDB:PPTG_02029"/>
<evidence type="ECO:0000256" key="4">
    <source>
        <dbReference type="ARBA" id="ARBA00022722"/>
    </source>
</evidence>
<evidence type="ECO:0000256" key="3">
    <source>
        <dbReference type="ARBA" id="ARBA00006958"/>
    </source>
</evidence>
<dbReference type="GO" id="GO:0016787">
    <property type="term" value="F:hydrolase activity"/>
    <property type="evidence" value="ECO:0007669"/>
    <property type="project" value="UniProtKB-KW"/>
</dbReference>
<comment type="similarity">
    <text evidence="3">Belongs to the HARBI1 family.</text>
</comment>
<dbReference type="InterPro" id="IPR027806">
    <property type="entry name" value="HARBI1_dom"/>
</dbReference>
<dbReference type="AlphaFoldDB" id="W2L190"/>
<dbReference type="PANTHER" id="PTHR22930:SF85">
    <property type="entry name" value="GH03217P-RELATED"/>
    <property type="match status" value="1"/>
</dbReference>
<evidence type="ECO:0000256" key="2">
    <source>
        <dbReference type="ARBA" id="ARBA00004123"/>
    </source>
</evidence>
<evidence type="ECO:0000256" key="5">
    <source>
        <dbReference type="ARBA" id="ARBA00022723"/>
    </source>
</evidence>
<dbReference type="Pfam" id="PF13359">
    <property type="entry name" value="DDE_Tnp_4"/>
    <property type="match status" value="1"/>
</dbReference>
<dbReference type="OrthoDB" id="128852at2759"/>